<evidence type="ECO:0000256" key="4">
    <source>
        <dbReference type="ARBA" id="ARBA00023136"/>
    </source>
</evidence>
<feature type="transmembrane region" description="Helical" evidence="5">
    <location>
        <begin position="90"/>
        <end position="108"/>
    </location>
</feature>
<dbReference type="InterPro" id="IPR052430">
    <property type="entry name" value="IVT-Associated"/>
</dbReference>
<evidence type="ECO:0000256" key="1">
    <source>
        <dbReference type="ARBA" id="ARBA00004141"/>
    </source>
</evidence>
<protein>
    <submittedName>
        <fullName evidence="7">FUSC family protein</fullName>
    </submittedName>
</protein>
<feature type="domain" description="Integral membrane bound transporter" evidence="6">
    <location>
        <begin position="40"/>
        <end position="155"/>
    </location>
</feature>
<sequence length="366" mass="38875">MHDFPPTRWNRNNSVSLGLATRIVVAGVLTFILCHVLALKSLWAVLTAVIVMQASVGASLKATLDRFAGSIGGAFWGICVLIAVPRSTALSTGLALAITLVPLAVVAAFKPAYRVAPVTGVILLLTPMLPDRTPWLVGLDRILEVGIGSLVALAVTLLVFPVRAHETLARAAGDALGLLADLIEQLAHAIAGRGDAKAITELHHDIRQAITRAEDVAEEAVRERASYLVHAPDPQPLCRTLRRIRHDLTMIGRTVETPHSAPPVAALTQTAELAVEAIAAYLRSGAEALADRHGAPPMTAVEQALSAHGAAVAEARRVGATRDLADEQVARIFGLAFGFVQLKENLEDLSARIDEFAGIAVKRKRD</sequence>
<reference evidence="7 8" key="1">
    <citation type="submission" date="2023-03" db="EMBL/GenBank/DDBJ databases">
        <title>NovoSphingobium album sp. nov. isolated from polycyclic aromatic hydrocarbons- and heavy-metal polluted soil.</title>
        <authorList>
            <person name="Liu Z."/>
            <person name="Wang K."/>
        </authorList>
    </citation>
    <scope>NUCLEOTIDE SEQUENCE [LARGE SCALE GENOMIC DNA]</scope>
    <source>
        <strain evidence="7 8">H3SJ31-1</strain>
    </source>
</reference>
<feature type="transmembrane region" description="Helical" evidence="5">
    <location>
        <begin position="20"/>
        <end position="52"/>
    </location>
</feature>
<evidence type="ECO:0000313" key="7">
    <source>
        <dbReference type="EMBL" id="MDE8650621.1"/>
    </source>
</evidence>
<dbReference type="EMBL" id="JARESE010000007">
    <property type="protein sequence ID" value="MDE8650621.1"/>
    <property type="molecule type" value="Genomic_DNA"/>
</dbReference>
<dbReference type="InterPro" id="IPR049453">
    <property type="entry name" value="Memb_transporter_dom"/>
</dbReference>
<evidence type="ECO:0000313" key="8">
    <source>
        <dbReference type="Proteomes" id="UP001216253"/>
    </source>
</evidence>
<comment type="caution">
    <text evidence="7">The sequence shown here is derived from an EMBL/GenBank/DDBJ whole genome shotgun (WGS) entry which is preliminary data.</text>
</comment>
<name>A0ABT5WLN3_9SPHN</name>
<evidence type="ECO:0000256" key="3">
    <source>
        <dbReference type="ARBA" id="ARBA00022989"/>
    </source>
</evidence>
<keyword evidence="8" id="KW-1185">Reference proteome</keyword>
<dbReference type="Pfam" id="PF13515">
    <property type="entry name" value="FUSC_2"/>
    <property type="match status" value="1"/>
</dbReference>
<dbReference type="PANTHER" id="PTHR47804:SF3">
    <property type="entry name" value="PROTEIN BRE4"/>
    <property type="match status" value="1"/>
</dbReference>
<dbReference type="Proteomes" id="UP001216253">
    <property type="component" value="Unassembled WGS sequence"/>
</dbReference>
<evidence type="ECO:0000256" key="2">
    <source>
        <dbReference type="ARBA" id="ARBA00022692"/>
    </source>
</evidence>
<dbReference type="RefSeq" id="WP_275226702.1">
    <property type="nucleotide sequence ID" value="NZ_JARESE010000007.1"/>
</dbReference>
<proteinExistence type="predicted"/>
<feature type="transmembrane region" description="Helical" evidence="5">
    <location>
        <begin position="64"/>
        <end position="84"/>
    </location>
</feature>
<organism evidence="7 8">
    <name type="scientific">Novosphingobium album</name>
    <name type="common">ex Liu et al. 2023</name>
    <dbReference type="NCBI Taxonomy" id="3031130"/>
    <lineage>
        <taxon>Bacteria</taxon>
        <taxon>Pseudomonadati</taxon>
        <taxon>Pseudomonadota</taxon>
        <taxon>Alphaproteobacteria</taxon>
        <taxon>Sphingomonadales</taxon>
        <taxon>Sphingomonadaceae</taxon>
        <taxon>Novosphingobium</taxon>
    </lineage>
</organism>
<dbReference type="PANTHER" id="PTHR47804">
    <property type="entry name" value="60S RIBOSOMAL PROTEIN L19"/>
    <property type="match status" value="1"/>
</dbReference>
<comment type="subcellular location">
    <subcellularLocation>
        <location evidence="1">Membrane</location>
        <topology evidence="1">Multi-pass membrane protein</topology>
    </subcellularLocation>
</comment>
<keyword evidence="3 5" id="KW-1133">Transmembrane helix</keyword>
<feature type="transmembrane region" description="Helical" evidence="5">
    <location>
        <begin position="142"/>
        <end position="160"/>
    </location>
</feature>
<evidence type="ECO:0000256" key="5">
    <source>
        <dbReference type="SAM" id="Phobius"/>
    </source>
</evidence>
<keyword evidence="2 5" id="KW-0812">Transmembrane</keyword>
<feature type="transmembrane region" description="Helical" evidence="5">
    <location>
        <begin position="115"/>
        <end position="130"/>
    </location>
</feature>
<accession>A0ABT5WLN3</accession>
<gene>
    <name evidence="7" type="ORF">PYV00_02680</name>
</gene>
<keyword evidence="4 5" id="KW-0472">Membrane</keyword>
<evidence type="ECO:0000259" key="6">
    <source>
        <dbReference type="Pfam" id="PF13515"/>
    </source>
</evidence>